<dbReference type="SUPFAM" id="SSF53098">
    <property type="entry name" value="Ribonuclease H-like"/>
    <property type="match status" value="1"/>
</dbReference>
<dbReference type="AlphaFoldDB" id="A0AB40D4W5"/>
<dbReference type="InterPro" id="IPR025525">
    <property type="entry name" value="hAT-like_transposase_RNase-H"/>
</dbReference>
<evidence type="ECO:0000256" key="1">
    <source>
        <dbReference type="SAM" id="MobiDB-lite"/>
    </source>
</evidence>
<proteinExistence type="predicted"/>
<gene>
    <name evidence="5" type="primary">LOC120284016</name>
</gene>
<name>A0AB40D4W5_DIOCR</name>
<feature type="domain" description="HAT C-terminal dimerisation" evidence="2">
    <location>
        <begin position="203"/>
        <end position="287"/>
    </location>
</feature>
<dbReference type="PANTHER" id="PTHR23272:SF183">
    <property type="entry name" value="ZINC FINGER BED DOMAIN-CONTAINING PROTEIN RICESLEEPER 1-LIKE"/>
    <property type="match status" value="1"/>
</dbReference>
<keyword evidence="4" id="KW-1185">Reference proteome</keyword>
<evidence type="ECO:0000313" key="4">
    <source>
        <dbReference type="Proteomes" id="UP001515500"/>
    </source>
</evidence>
<accession>A0AB40D4W5</accession>
<dbReference type="InterPro" id="IPR012337">
    <property type="entry name" value="RNaseH-like_sf"/>
</dbReference>
<dbReference type="RefSeq" id="XP_039146777.1">
    <property type="nucleotide sequence ID" value="XM_039290843.1"/>
</dbReference>
<protein>
    <submittedName>
        <fullName evidence="5">Zinc finger BED domain-containing protein RICESLEEPER 2-like</fullName>
    </submittedName>
</protein>
<dbReference type="GO" id="GO:0046983">
    <property type="term" value="F:protein dimerization activity"/>
    <property type="evidence" value="ECO:0007669"/>
    <property type="project" value="InterPro"/>
</dbReference>
<organism evidence="4 5">
    <name type="scientific">Dioscorea cayennensis subsp. rotundata</name>
    <name type="common">White Guinea yam</name>
    <name type="synonym">Dioscorea rotundata</name>
    <dbReference type="NCBI Taxonomy" id="55577"/>
    <lineage>
        <taxon>Eukaryota</taxon>
        <taxon>Viridiplantae</taxon>
        <taxon>Streptophyta</taxon>
        <taxon>Embryophyta</taxon>
        <taxon>Tracheophyta</taxon>
        <taxon>Spermatophyta</taxon>
        <taxon>Magnoliopsida</taxon>
        <taxon>Liliopsida</taxon>
        <taxon>Dioscoreales</taxon>
        <taxon>Dioscoreaceae</taxon>
        <taxon>Dioscorea</taxon>
    </lineage>
</organism>
<dbReference type="PANTHER" id="PTHR23272">
    <property type="entry name" value="BED FINGER-RELATED"/>
    <property type="match status" value="1"/>
</dbReference>
<evidence type="ECO:0000259" key="3">
    <source>
        <dbReference type="Pfam" id="PF14372"/>
    </source>
</evidence>
<dbReference type="InterPro" id="IPR008906">
    <property type="entry name" value="HATC_C_dom"/>
</dbReference>
<feature type="region of interest" description="Disordered" evidence="1">
    <location>
        <begin position="159"/>
        <end position="181"/>
    </location>
</feature>
<dbReference type="GeneID" id="120284016"/>
<reference evidence="5" key="1">
    <citation type="submission" date="2025-08" db="UniProtKB">
        <authorList>
            <consortium name="RefSeq"/>
        </authorList>
    </citation>
    <scope>IDENTIFICATION</scope>
</reference>
<dbReference type="Pfam" id="PF05699">
    <property type="entry name" value="Dimer_Tnp_hAT"/>
    <property type="match status" value="1"/>
</dbReference>
<evidence type="ECO:0000259" key="2">
    <source>
        <dbReference type="Pfam" id="PF05699"/>
    </source>
</evidence>
<dbReference type="Pfam" id="PF14372">
    <property type="entry name" value="hAT-like_RNase-H"/>
    <property type="match status" value="1"/>
</dbReference>
<feature type="domain" description="hAT-like transposase RNase-H fold" evidence="3">
    <location>
        <begin position="52"/>
        <end position="152"/>
    </location>
</feature>
<sequence length="302" mass="35005">MLSVAKKFKDVFPMFKDQEIFYQCFPCPEDWEKVEKICEILEVFNAIRKIISSSDYPTSNLFLNEVYRVKMLLDKRANDEDEFIRAMIGKMKVKFDKYWGECNLLMSVATVLDPRCKMRVVDFTFSRMYSDREARENIAKVREALHEIYEEYVREYQHGNEHSGETPMHNNDDVSNNGKDSSGWSEFSSYVKSIEKASPQQSDLDAYLTESCFIFEGDPNQFNALEWWKGSTLKYRILSRMTHDILAIPISTVASEATFSAGGRVIATYRVSLAPETVQGFLCRGDWCRNLHGVKKKNKVSL</sequence>
<dbReference type="GO" id="GO:0003677">
    <property type="term" value="F:DNA binding"/>
    <property type="evidence" value="ECO:0007669"/>
    <property type="project" value="InterPro"/>
</dbReference>
<dbReference type="Proteomes" id="UP001515500">
    <property type="component" value="Chromosome 19"/>
</dbReference>
<evidence type="ECO:0000313" key="5">
    <source>
        <dbReference type="RefSeq" id="XP_039146777.1"/>
    </source>
</evidence>